<feature type="transmembrane region" description="Helical" evidence="1">
    <location>
        <begin position="314"/>
        <end position="332"/>
    </location>
</feature>
<keyword evidence="3" id="KW-1185">Reference proteome</keyword>
<keyword evidence="1" id="KW-0472">Membrane</keyword>
<sequence>MTSIALGSLFGPSHAADVSWTGGTGDWSDGANWGGSVPGVLDSARIENGGTAQVTDSQTVDRVFPGFNANTTGTVTVLPGGILTSNSTTNIGQGSNSVGTLNVNGGTFIANSTGTGIDGAVPGTANVNLTSGTLINKGIWNASRSGTWNFNFTGGNLASKQINGSAGMVIDFDGTTITPGDVGVAGRMTTATAAINMTTNSHTQIDIGGTNVATGSVYQDPAGFYDLVFSGNSSITVGGDLEVSFIDGFAGSISNSDTFNIIQSNASGDRILGSFDNVTFGARLNTSGGEGSFLVTLVNNQFVRLSDYQAIPEASHFALTGGLLALAALVILRKRISH</sequence>
<keyword evidence="1" id="KW-1133">Transmembrane helix</keyword>
<evidence type="ECO:0000256" key="1">
    <source>
        <dbReference type="SAM" id="Phobius"/>
    </source>
</evidence>
<dbReference type="Proteomes" id="UP001304300">
    <property type="component" value="Chromosome"/>
</dbReference>
<accession>A0AAQ3L6F3</accession>
<keyword evidence="1" id="KW-0812">Transmembrane</keyword>
<gene>
    <name evidence="2" type="ORF">RZN69_14970</name>
</gene>
<protein>
    <submittedName>
        <fullName evidence="2">Uncharacterized protein</fullName>
    </submittedName>
</protein>
<dbReference type="RefSeq" id="WP_317831981.1">
    <property type="nucleotide sequence ID" value="NZ_CP136920.1"/>
</dbReference>
<dbReference type="KEGG" id="puo:RZN69_14970"/>
<dbReference type="EMBL" id="CP136920">
    <property type="protein sequence ID" value="WOO39926.1"/>
    <property type="molecule type" value="Genomic_DNA"/>
</dbReference>
<evidence type="ECO:0000313" key="2">
    <source>
        <dbReference type="EMBL" id="WOO39926.1"/>
    </source>
</evidence>
<evidence type="ECO:0000313" key="3">
    <source>
        <dbReference type="Proteomes" id="UP001304300"/>
    </source>
</evidence>
<dbReference type="AlphaFoldDB" id="A0AAQ3L6F3"/>
<proteinExistence type="predicted"/>
<name>A0AAQ3L6F3_9BACT</name>
<reference evidence="2 3" key="1">
    <citation type="submission" date="2023-10" db="EMBL/GenBank/DDBJ databases">
        <title>Rubellicoccus peritrichatus gen. nov., sp. nov., isolated from an algae of coral reef tank.</title>
        <authorList>
            <person name="Luo J."/>
        </authorList>
    </citation>
    <scope>NUCLEOTIDE SEQUENCE [LARGE SCALE GENOMIC DNA]</scope>
    <source>
        <strain evidence="2 3">CR14</strain>
    </source>
</reference>
<organism evidence="2 3">
    <name type="scientific">Rubellicoccus peritrichatus</name>
    <dbReference type="NCBI Taxonomy" id="3080537"/>
    <lineage>
        <taxon>Bacteria</taxon>
        <taxon>Pseudomonadati</taxon>
        <taxon>Verrucomicrobiota</taxon>
        <taxon>Opitutia</taxon>
        <taxon>Puniceicoccales</taxon>
        <taxon>Cerasicoccaceae</taxon>
        <taxon>Rubellicoccus</taxon>
    </lineage>
</organism>